<accession>A0A642UQR9</accession>
<keyword evidence="1" id="KW-1133">Transmembrane helix</keyword>
<evidence type="ECO:0000256" key="1">
    <source>
        <dbReference type="SAM" id="Phobius"/>
    </source>
</evidence>
<protein>
    <submittedName>
        <fullName evidence="2">Uncharacterized protein</fullName>
    </submittedName>
</protein>
<dbReference type="GeneID" id="54780859"/>
<evidence type="ECO:0000313" key="2">
    <source>
        <dbReference type="EMBL" id="KAA8903697.1"/>
    </source>
</evidence>
<evidence type="ECO:0000313" key="3">
    <source>
        <dbReference type="Proteomes" id="UP000449547"/>
    </source>
</evidence>
<keyword evidence="1" id="KW-0812">Transmembrane</keyword>
<proteinExistence type="predicted"/>
<name>A0A642UQR9_DIURU</name>
<sequence length="71" mass="8424">MAISVPIFFNKDFNVYNRVYTTFDTFLYYVINILMCVLIFGEMVVEQVESVWYSINIVKASVQHKLYNNIN</sequence>
<dbReference type="OrthoDB" id="4024206at2759"/>
<dbReference type="EMBL" id="SWFT01000066">
    <property type="protein sequence ID" value="KAA8903697.1"/>
    <property type="molecule type" value="Genomic_DNA"/>
</dbReference>
<dbReference type="AlphaFoldDB" id="A0A642UQR9"/>
<keyword evidence="1" id="KW-0472">Membrane</keyword>
<dbReference type="VEuPathDB" id="FungiDB:DIURU_002208"/>
<feature type="transmembrane region" description="Helical" evidence="1">
    <location>
        <begin position="26"/>
        <end position="45"/>
    </location>
</feature>
<reference evidence="2 3" key="1">
    <citation type="submission" date="2019-07" db="EMBL/GenBank/DDBJ databases">
        <title>Genome assembly of two rare yeast pathogens: Diutina rugosa and Trichomonascus ciferrii.</title>
        <authorList>
            <person name="Mixao V."/>
            <person name="Saus E."/>
            <person name="Hansen A."/>
            <person name="Lass-Flor C."/>
            <person name="Gabaldon T."/>
        </authorList>
    </citation>
    <scope>NUCLEOTIDE SEQUENCE [LARGE SCALE GENOMIC DNA]</scope>
    <source>
        <strain evidence="2 3">CBS 613</strain>
    </source>
</reference>
<organism evidence="2 3">
    <name type="scientific">Diutina rugosa</name>
    <name type="common">Yeast</name>
    <name type="synonym">Candida rugosa</name>
    <dbReference type="NCBI Taxonomy" id="5481"/>
    <lineage>
        <taxon>Eukaryota</taxon>
        <taxon>Fungi</taxon>
        <taxon>Dikarya</taxon>
        <taxon>Ascomycota</taxon>
        <taxon>Saccharomycotina</taxon>
        <taxon>Pichiomycetes</taxon>
        <taxon>Debaryomycetaceae</taxon>
        <taxon>Diutina</taxon>
    </lineage>
</organism>
<comment type="caution">
    <text evidence="2">The sequence shown here is derived from an EMBL/GenBank/DDBJ whole genome shotgun (WGS) entry which is preliminary data.</text>
</comment>
<dbReference type="RefSeq" id="XP_034012903.1">
    <property type="nucleotide sequence ID" value="XM_034154835.1"/>
</dbReference>
<dbReference type="Proteomes" id="UP000449547">
    <property type="component" value="Unassembled WGS sequence"/>
</dbReference>
<keyword evidence="3" id="KW-1185">Reference proteome</keyword>
<gene>
    <name evidence="2" type="ORF">DIURU_002208</name>
</gene>